<keyword evidence="3" id="KW-1185">Reference proteome</keyword>
<name>A0ABN2KWX8_9ACTN</name>
<dbReference type="RefSeq" id="WP_344085287.1">
    <property type="nucleotide sequence ID" value="NZ_BAAALS010000025.1"/>
</dbReference>
<proteinExistence type="predicted"/>
<accession>A0ABN2KWX8</accession>
<gene>
    <name evidence="2" type="ORF">GCM10009681_44350</name>
</gene>
<feature type="transmembrane region" description="Helical" evidence="1">
    <location>
        <begin position="112"/>
        <end position="131"/>
    </location>
</feature>
<feature type="transmembrane region" description="Helical" evidence="1">
    <location>
        <begin position="168"/>
        <end position="186"/>
    </location>
</feature>
<feature type="transmembrane region" description="Helical" evidence="1">
    <location>
        <begin position="138"/>
        <end position="156"/>
    </location>
</feature>
<dbReference type="EMBL" id="BAAALS010000025">
    <property type="protein sequence ID" value="GAA1768314.1"/>
    <property type="molecule type" value="Genomic_DNA"/>
</dbReference>
<feature type="transmembrane region" description="Helical" evidence="1">
    <location>
        <begin position="48"/>
        <end position="73"/>
    </location>
</feature>
<evidence type="ECO:0008006" key="4">
    <source>
        <dbReference type="Google" id="ProtNLM"/>
    </source>
</evidence>
<keyword evidence="1" id="KW-1133">Transmembrane helix</keyword>
<feature type="transmembrane region" description="Helical" evidence="1">
    <location>
        <begin position="85"/>
        <end position="106"/>
    </location>
</feature>
<keyword evidence="1" id="KW-0472">Membrane</keyword>
<keyword evidence="1" id="KW-0812">Transmembrane</keyword>
<reference evidence="2 3" key="1">
    <citation type="journal article" date="2019" name="Int. J. Syst. Evol. Microbiol.">
        <title>The Global Catalogue of Microorganisms (GCM) 10K type strain sequencing project: providing services to taxonomists for standard genome sequencing and annotation.</title>
        <authorList>
            <consortium name="The Broad Institute Genomics Platform"/>
            <consortium name="The Broad Institute Genome Sequencing Center for Infectious Disease"/>
            <person name="Wu L."/>
            <person name="Ma J."/>
        </authorList>
    </citation>
    <scope>NUCLEOTIDE SEQUENCE [LARGE SCALE GENOMIC DNA]</scope>
    <source>
        <strain evidence="2 3">JCM 13249</strain>
    </source>
</reference>
<dbReference type="Proteomes" id="UP001500655">
    <property type="component" value="Unassembled WGS sequence"/>
</dbReference>
<comment type="caution">
    <text evidence="2">The sequence shown here is derived from an EMBL/GenBank/DDBJ whole genome shotgun (WGS) entry which is preliminary data.</text>
</comment>
<evidence type="ECO:0000256" key="1">
    <source>
        <dbReference type="SAM" id="Phobius"/>
    </source>
</evidence>
<feature type="transmembrane region" description="Helical" evidence="1">
    <location>
        <begin position="9"/>
        <end position="28"/>
    </location>
</feature>
<sequence>MTAPGYGSGYARGTALAAIVVACIWHVLNNLTGTLIYRADYRTPWPQLPAVLVPLAAWVVVAVVTAVAALSLLRRPHDTPVLLPPSAFALAGVALMLAATVVVASSSYPTTTFVSANWAWTAFGWSAMLLLWRAPLGWLLGAQAANAVAVVIALVATRPVDRVDAARVVLTLYGATALQLGLFAGCRFMQRLAARVGSAQTARVEIETRKLVAQQIHEARQERYRQVGHSLVELLGGLADGSSDPGDPEVRRRSAVAASRLRRLIAERDEADSPLLHELRACADIGERRGLQVGLEVVGELPDMPVAVRRALTEAPIHLLAVAATHCRITIIAGPGEVEVSAVADVADGTEIDETAGTGSGASTGVAVVWSRDEEAVWVRTTWYAR</sequence>
<organism evidence="2 3">
    <name type="scientific">Luedemannella helvata</name>
    <dbReference type="NCBI Taxonomy" id="349315"/>
    <lineage>
        <taxon>Bacteria</taxon>
        <taxon>Bacillati</taxon>
        <taxon>Actinomycetota</taxon>
        <taxon>Actinomycetes</taxon>
        <taxon>Micromonosporales</taxon>
        <taxon>Micromonosporaceae</taxon>
        <taxon>Luedemannella</taxon>
    </lineage>
</organism>
<evidence type="ECO:0000313" key="3">
    <source>
        <dbReference type="Proteomes" id="UP001500655"/>
    </source>
</evidence>
<protein>
    <recommendedName>
        <fullName evidence="4">Signal transduction histidine kinase</fullName>
    </recommendedName>
</protein>
<evidence type="ECO:0000313" key="2">
    <source>
        <dbReference type="EMBL" id="GAA1768314.1"/>
    </source>
</evidence>